<dbReference type="AlphaFoldDB" id="A0A8R7PGY3"/>
<dbReference type="EnsemblPlants" id="TuG1812G0200004000.01.T01">
    <property type="protein sequence ID" value="TuG1812G0200004000.01.T01"/>
    <property type="gene ID" value="TuG1812G0200004000.01"/>
</dbReference>
<proteinExistence type="predicted"/>
<sequence>MNLGKEECNTRFLKGRFVNLHLSPRDSLRRVSSLSGFLSEMCSDTTQFHSSAGVGATSPTSHANAPPTSATSPPPQPRALRPPPAPRRPPPAHHILGCFQAQLRSPRDSGSATESRSIDRLVRPLNSARLLHPGTSPAASPSPNRAREGGFLPAVLVVAYRARLPQWGAPRYATGLCPSTSSTPQRGPWSPSGGGSMLTLFPTGSGGLAARWGCHLRQRGS</sequence>
<reference evidence="2" key="2">
    <citation type="submission" date="2018-03" db="EMBL/GenBank/DDBJ databases">
        <title>The Triticum urartu genome reveals the dynamic nature of wheat genome evolution.</title>
        <authorList>
            <person name="Ling H."/>
            <person name="Ma B."/>
            <person name="Shi X."/>
            <person name="Liu H."/>
            <person name="Dong L."/>
            <person name="Sun H."/>
            <person name="Cao Y."/>
            <person name="Gao Q."/>
            <person name="Zheng S."/>
            <person name="Li Y."/>
            <person name="Yu Y."/>
            <person name="Du H."/>
            <person name="Qi M."/>
            <person name="Li Y."/>
            <person name="Yu H."/>
            <person name="Cui Y."/>
            <person name="Wang N."/>
            <person name="Chen C."/>
            <person name="Wu H."/>
            <person name="Zhao Y."/>
            <person name="Zhang J."/>
            <person name="Li Y."/>
            <person name="Zhou W."/>
            <person name="Zhang B."/>
            <person name="Hu W."/>
            <person name="Eijk M."/>
            <person name="Tang J."/>
            <person name="Witsenboer H."/>
            <person name="Zhao S."/>
            <person name="Li Z."/>
            <person name="Zhang A."/>
            <person name="Wang D."/>
            <person name="Liang C."/>
        </authorList>
    </citation>
    <scope>NUCLEOTIDE SEQUENCE [LARGE SCALE GENOMIC DNA]</scope>
    <source>
        <strain evidence="2">cv. G1812</strain>
    </source>
</reference>
<reference evidence="3" key="1">
    <citation type="journal article" date="2013" name="Nature">
        <title>Draft genome of the wheat A-genome progenitor Triticum urartu.</title>
        <authorList>
            <person name="Ling H.Q."/>
            <person name="Zhao S."/>
            <person name="Liu D."/>
            <person name="Wang J."/>
            <person name="Sun H."/>
            <person name="Zhang C."/>
            <person name="Fan H."/>
            <person name="Li D."/>
            <person name="Dong L."/>
            <person name="Tao Y."/>
            <person name="Gao C."/>
            <person name="Wu H."/>
            <person name="Li Y."/>
            <person name="Cui Y."/>
            <person name="Guo X."/>
            <person name="Zheng S."/>
            <person name="Wang B."/>
            <person name="Yu K."/>
            <person name="Liang Q."/>
            <person name="Yang W."/>
            <person name="Lou X."/>
            <person name="Chen J."/>
            <person name="Feng M."/>
            <person name="Jian J."/>
            <person name="Zhang X."/>
            <person name="Luo G."/>
            <person name="Jiang Y."/>
            <person name="Liu J."/>
            <person name="Wang Z."/>
            <person name="Sha Y."/>
            <person name="Zhang B."/>
            <person name="Wu H."/>
            <person name="Tang D."/>
            <person name="Shen Q."/>
            <person name="Xue P."/>
            <person name="Zou S."/>
            <person name="Wang X."/>
            <person name="Liu X."/>
            <person name="Wang F."/>
            <person name="Yang Y."/>
            <person name="An X."/>
            <person name="Dong Z."/>
            <person name="Zhang K."/>
            <person name="Zhang X."/>
            <person name="Luo M.C."/>
            <person name="Dvorak J."/>
            <person name="Tong Y."/>
            <person name="Wang J."/>
            <person name="Yang H."/>
            <person name="Li Z."/>
            <person name="Wang D."/>
            <person name="Zhang A."/>
            <person name="Wang J."/>
        </authorList>
    </citation>
    <scope>NUCLEOTIDE SEQUENCE</scope>
    <source>
        <strain evidence="3">cv. G1812</strain>
    </source>
</reference>
<evidence type="ECO:0000313" key="2">
    <source>
        <dbReference type="EnsemblPlants" id="TuG1812G0200004000.01.T01"/>
    </source>
</evidence>
<feature type="region of interest" description="Disordered" evidence="1">
    <location>
        <begin position="48"/>
        <end position="93"/>
    </location>
</feature>
<keyword evidence="3" id="KW-1185">Reference proteome</keyword>
<feature type="compositionally biased region" description="Pro residues" evidence="1">
    <location>
        <begin position="72"/>
        <end position="89"/>
    </location>
</feature>
<protein>
    <submittedName>
        <fullName evidence="2">Uncharacterized protein</fullName>
    </submittedName>
</protein>
<evidence type="ECO:0000256" key="1">
    <source>
        <dbReference type="SAM" id="MobiDB-lite"/>
    </source>
</evidence>
<evidence type="ECO:0000313" key="3">
    <source>
        <dbReference type="Proteomes" id="UP000015106"/>
    </source>
</evidence>
<dbReference type="Proteomes" id="UP000015106">
    <property type="component" value="Chromosome 2"/>
</dbReference>
<reference evidence="2" key="3">
    <citation type="submission" date="2022-06" db="UniProtKB">
        <authorList>
            <consortium name="EnsemblPlants"/>
        </authorList>
    </citation>
    <scope>IDENTIFICATION</scope>
</reference>
<dbReference type="Gramene" id="TuG1812G0200004000.01.T01">
    <property type="protein sequence ID" value="TuG1812G0200004000.01.T01"/>
    <property type="gene ID" value="TuG1812G0200004000.01"/>
</dbReference>
<organism evidence="2 3">
    <name type="scientific">Triticum urartu</name>
    <name type="common">Red wild einkorn</name>
    <name type="synonym">Crithodium urartu</name>
    <dbReference type="NCBI Taxonomy" id="4572"/>
    <lineage>
        <taxon>Eukaryota</taxon>
        <taxon>Viridiplantae</taxon>
        <taxon>Streptophyta</taxon>
        <taxon>Embryophyta</taxon>
        <taxon>Tracheophyta</taxon>
        <taxon>Spermatophyta</taxon>
        <taxon>Magnoliopsida</taxon>
        <taxon>Liliopsida</taxon>
        <taxon>Poales</taxon>
        <taxon>Poaceae</taxon>
        <taxon>BOP clade</taxon>
        <taxon>Pooideae</taxon>
        <taxon>Triticodae</taxon>
        <taxon>Triticeae</taxon>
        <taxon>Triticinae</taxon>
        <taxon>Triticum</taxon>
    </lineage>
</organism>
<accession>A0A8R7PGY3</accession>
<feature type="region of interest" description="Disordered" evidence="1">
    <location>
        <begin position="126"/>
        <end position="146"/>
    </location>
</feature>
<name>A0A8R7PGY3_TRIUA</name>
<feature type="compositionally biased region" description="Low complexity" evidence="1">
    <location>
        <begin position="56"/>
        <end position="71"/>
    </location>
</feature>